<organism evidence="8 9">
    <name type="scientific">Collinsella stercoris DSM 13279</name>
    <dbReference type="NCBI Taxonomy" id="445975"/>
    <lineage>
        <taxon>Bacteria</taxon>
        <taxon>Bacillati</taxon>
        <taxon>Actinomycetota</taxon>
        <taxon>Coriobacteriia</taxon>
        <taxon>Coriobacteriales</taxon>
        <taxon>Coriobacteriaceae</taxon>
        <taxon>Collinsella</taxon>
    </lineage>
</organism>
<dbReference type="GO" id="GO:0004791">
    <property type="term" value="F:thioredoxin-disulfide reductase (NADPH) activity"/>
    <property type="evidence" value="ECO:0007669"/>
    <property type="project" value="UniProtKB-EC"/>
</dbReference>
<evidence type="ECO:0000313" key="8">
    <source>
        <dbReference type="EMBL" id="EEA90217.1"/>
    </source>
</evidence>
<evidence type="ECO:0000256" key="3">
    <source>
        <dbReference type="ARBA" id="ARBA00023002"/>
    </source>
</evidence>
<keyword evidence="4" id="KW-1015">Disulfide bond</keyword>
<dbReference type="InterPro" id="IPR050097">
    <property type="entry name" value="Ferredoxin-NADP_redctase_2"/>
</dbReference>
<keyword evidence="2" id="KW-0274">FAD</keyword>
<comment type="catalytic activity">
    <reaction evidence="6">
        <text>[thioredoxin]-dithiol + NADP(+) = [thioredoxin]-disulfide + NADPH + H(+)</text>
        <dbReference type="Rhea" id="RHEA:20345"/>
        <dbReference type="Rhea" id="RHEA-COMP:10698"/>
        <dbReference type="Rhea" id="RHEA-COMP:10700"/>
        <dbReference type="ChEBI" id="CHEBI:15378"/>
        <dbReference type="ChEBI" id="CHEBI:29950"/>
        <dbReference type="ChEBI" id="CHEBI:50058"/>
        <dbReference type="ChEBI" id="CHEBI:57783"/>
        <dbReference type="ChEBI" id="CHEBI:58349"/>
        <dbReference type="EC" id="1.8.1.9"/>
    </reaction>
</comment>
<comment type="caution">
    <text evidence="8">The sequence shown here is derived from an EMBL/GenBank/DDBJ whole genome shotgun (WGS) entry which is preliminary data.</text>
</comment>
<dbReference type="InterPro" id="IPR008255">
    <property type="entry name" value="Pyr_nucl-diS_OxRdtase_2_AS"/>
</dbReference>
<evidence type="ECO:0000313" key="9">
    <source>
        <dbReference type="Proteomes" id="UP000003560"/>
    </source>
</evidence>
<keyword evidence="1" id="KW-0285">Flavoprotein</keyword>
<dbReference type="Gene3D" id="3.50.50.60">
    <property type="entry name" value="FAD/NAD(P)-binding domain"/>
    <property type="match status" value="2"/>
</dbReference>
<evidence type="ECO:0000256" key="5">
    <source>
        <dbReference type="ARBA" id="ARBA00023284"/>
    </source>
</evidence>
<sequence length="311" mass="32785">MATKHDLIVIGGGPAGYSAALYAARASLDVLVLEHGMPGGQIATSDVIDNYPGIPSCSGAELGQKMQAHAEQAGAHSAYGWVQAIEKDDSGSFVITTDMEQLTARAVVVATGATPRQGGFTGEDAFRGRGVSYCATCDGMFYRGKRVFIIGGGNSAVEEALYLSNIASSVELVVRRDEFRASRGMADRLLARENISVRYQTSITDVEGETFINAITFRDNATGETHVERFDEGSVGIFVAVGHDPATALVEPLVDLGADGGVLTDDGMATRTPGLFCAGDMRSKTLRQVITAASDGAIAAMSAYQYIEQHN</sequence>
<keyword evidence="5" id="KW-0676">Redox-active center</keyword>
<evidence type="ECO:0000256" key="4">
    <source>
        <dbReference type="ARBA" id="ARBA00023157"/>
    </source>
</evidence>
<dbReference type="AlphaFoldDB" id="B6GBV3"/>
<dbReference type="eggNOG" id="COG0492">
    <property type="taxonomic scope" value="Bacteria"/>
</dbReference>
<dbReference type="OrthoDB" id="109585at2"/>
<dbReference type="PROSITE" id="PS00573">
    <property type="entry name" value="PYRIDINE_REDOX_2"/>
    <property type="match status" value="1"/>
</dbReference>
<keyword evidence="3" id="KW-0560">Oxidoreductase</keyword>
<dbReference type="Proteomes" id="UP000003560">
    <property type="component" value="Unassembled WGS sequence"/>
</dbReference>
<evidence type="ECO:0000256" key="6">
    <source>
        <dbReference type="ARBA" id="ARBA00048132"/>
    </source>
</evidence>
<dbReference type="GeneID" id="98003284"/>
<feature type="domain" description="FAD/NAD(P)-binding" evidence="7">
    <location>
        <begin position="6"/>
        <end position="296"/>
    </location>
</feature>
<dbReference type="PRINTS" id="PR00469">
    <property type="entry name" value="PNDRDTASEII"/>
</dbReference>
<reference evidence="8 9" key="2">
    <citation type="submission" date="2008-10" db="EMBL/GenBank/DDBJ databases">
        <authorList>
            <person name="Fulton L."/>
            <person name="Clifton S."/>
            <person name="Fulton B."/>
            <person name="Xu J."/>
            <person name="Minx P."/>
            <person name="Pepin K.H."/>
            <person name="Johnson M."/>
            <person name="Thiruvilangam P."/>
            <person name="Bhonagiri V."/>
            <person name="Nash W.E."/>
            <person name="Mardis E.R."/>
            <person name="Wilson R.K."/>
        </authorList>
    </citation>
    <scope>NUCLEOTIDE SEQUENCE [LARGE SCALE GENOMIC DNA]</scope>
    <source>
        <strain evidence="8 9">DSM 13279</strain>
    </source>
</reference>
<evidence type="ECO:0000256" key="1">
    <source>
        <dbReference type="ARBA" id="ARBA00022630"/>
    </source>
</evidence>
<dbReference type="PANTHER" id="PTHR48105">
    <property type="entry name" value="THIOREDOXIN REDUCTASE 1-RELATED-RELATED"/>
    <property type="match status" value="1"/>
</dbReference>
<dbReference type="InterPro" id="IPR023753">
    <property type="entry name" value="FAD/NAD-binding_dom"/>
</dbReference>
<keyword evidence="9" id="KW-1185">Reference proteome</keyword>
<dbReference type="RefSeq" id="WP_006721206.1">
    <property type="nucleotide sequence ID" value="NZ_CP085935.1"/>
</dbReference>
<evidence type="ECO:0000256" key="2">
    <source>
        <dbReference type="ARBA" id="ARBA00022827"/>
    </source>
</evidence>
<protein>
    <submittedName>
        <fullName evidence="8">Putative thioredoxin-disulfide reductase</fullName>
    </submittedName>
</protein>
<dbReference type="InterPro" id="IPR036188">
    <property type="entry name" value="FAD/NAD-bd_sf"/>
</dbReference>
<dbReference type="HOGENOM" id="CLU_031864_5_3_11"/>
<evidence type="ECO:0000259" key="7">
    <source>
        <dbReference type="Pfam" id="PF07992"/>
    </source>
</evidence>
<dbReference type="SUPFAM" id="SSF51905">
    <property type="entry name" value="FAD/NAD(P)-binding domain"/>
    <property type="match status" value="1"/>
</dbReference>
<gene>
    <name evidence="8" type="ORF">COLSTE_01567</name>
</gene>
<dbReference type="PRINTS" id="PR00368">
    <property type="entry name" value="FADPNR"/>
</dbReference>
<accession>B6GBV3</accession>
<dbReference type="Pfam" id="PF07992">
    <property type="entry name" value="Pyr_redox_2"/>
    <property type="match status" value="1"/>
</dbReference>
<dbReference type="STRING" id="445975.COLSTE_01567"/>
<reference evidence="8 9" key="1">
    <citation type="submission" date="2008-10" db="EMBL/GenBank/DDBJ databases">
        <title>Draft genome sequence of Collinsella stercoris (DSM 13279).</title>
        <authorList>
            <person name="Sudarsanam P."/>
            <person name="Ley R."/>
            <person name="Guruge J."/>
            <person name="Turnbaugh P.J."/>
            <person name="Mahowald M."/>
            <person name="Liep D."/>
            <person name="Gordon J."/>
        </authorList>
    </citation>
    <scope>NUCLEOTIDE SEQUENCE [LARGE SCALE GENOMIC DNA]</scope>
    <source>
        <strain evidence="8 9">DSM 13279</strain>
    </source>
</reference>
<proteinExistence type="predicted"/>
<name>B6GBV3_9ACTN</name>
<dbReference type="EMBL" id="ABXJ01000083">
    <property type="protein sequence ID" value="EEA90217.1"/>
    <property type="molecule type" value="Genomic_DNA"/>
</dbReference>